<feature type="transmembrane region" description="Helical" evidence="1">
    <location>
        <begin position="7"/>
        <end position="25"/>
    </location>
</feature>
<evidence type="ECO:0000259" key="2">
    <source>
        <dbReference type="Pfam" id="PF19830"/>
    </source>
</evidence>
<keyword evidence="1" id="KW-0472">Membrane</keyword>
<evidence type="ECO:0000313" key="3">
    <source>
        <dbReference type="EMBL" id="PYE01290.1"/>
    </source>
</evidence>
<dbReference type="Proteomes" id="UP000247807">
    <property type="component" value="Unassembled WGS sequence"/>
</dbReference>
<dbReference type="EMBL" id="QJUE01000005">
    <property type="protein sequence ID" value="PYE01290.1"/>
    <property type="molecule type" value="Genomic_DNA"/>
</dbReference>
<feature type="transmembrane region" description="Helical" evidence="1">
    <location>
        <begin position="288"/>
        <end position="307"/>
    </location>
</feature>
<feature type="transmembrane region" description="Helical" evidence="1">
    <location>
        <begin position="103"/>
        <end position="121"/>
    </location>
</feature>
<sequence length="563" mass="65703">MRFNQRIEIFNLARVILLFLWIYAWGNCVNPLSIECFSYPEESDHIQHFLGWISYAYDDNSNLIPPTFSSWTWPYDSQLLFADTIPLLSIIFKPIIQLFNIKFHYFSLISLINILLIFNCVVKIGDYFNLRKIDTSILGFLLAFSPIAILRIYAGHESLSLHILIVYPLMLIITRNSNIWKWLIIYLAALGIHAYFIPIIALLNIYELWSSFIEKGYAINPKYRKLIAFILLIILGGVLFGYVPNSFSASKNGVLWSANVLALIDPQITSLIFPGIQNIPIIQWEGYSYLGLIGIFLIAITIFMWSRKIELIKVFPSQSFLLILTVFIFIIAIGNPIYFMDIELSKTNYILNLLGSYKYIFRATGRLMWPIYYILMIWSFINVSSYLRKRSNIHRIFIIFSIFLLLESHMYLTIKVNALMNKRSLLGLEYIKRQSNNDISFLIKENKYLINATGNPYFRTKDLPAYMIHSTNPKMKTNYLPRFARENIRFIKNYSLSQCQILDLIYKKIPNNELSKSIFILQDDITPKCNNKYKKILNLQEPGFSIYKIKDYGAFQTNLDDAA</sequence>
<dbReference type="OrthoDB" id="1814621at2"/>
<feature type="transmembrane region" description="Helical" evidence="1">
    <location>
        <begin position="133"/>
        <end position="153"/>
    </location>
</feature>
<proteinExistence type="predicted"/>
<organism evidence="3 4">
    <name type="scientific">Prochlorococcus marinus XMU1408</name>
    <dbReference type="NCBI Taxonomy" id="2213228"/>
    <lineage>
        <taxon>Bacteria</taxon>
        <taxon>Bacillati</taxon>
        <taxon>Cyanobacteriota</taxon>
        <taxon>Cyanophyceae</taxon>
        <taxon>Synechococcales</taxon>
        <taxon>Prochlorococcaceae</taxon>
        <taxon>Prochlorococcus</taxon>
    </lineage>
</organism>
<dbReference type="AlphaFoldDB" id="A0A318R347"/>
<gene>
    <name evidence="3" type="ORF">DNJ73_07720</name>
</gene>
<dbReference type="RefSeq" id="WP_158467119.1">
    <property type="nucleotide sequence ID" value="NZ_QJUE01000005.1"/>
</dbReference>
<feature type="transmembrane region" description="Helical" evidence="1">
    <location>
        <begin position="255"/>
        <end position="276"/>
    </location>
</feature>
<feature type="domain" description="DUF6311" evidence="2">
    <location>
        <begin position="16"/>
        <end position="395"/>
    </location>
</feature>
<name>A0A318R347_PROMR</name>
<dbReference type="Pfam" id="PF19830">
    <property type="entry name" value="DUF6311"/>
    <property type="match status" value="1"/>
</dbReference>
<protein>
    <recommendedName>
        <fullName evidence="2">DUF6311 domain-containing protein</fullName>
    </recommendedName>
</protein>
<feature type="transmembrane region" description="Helical" evidence="1">
    <location>
        <begin position="359"/>
        <end position="381"/>
    </location>
</feature>
<evidence type="ECO:0000256" key="1">
    <source>
        <dbReference type="SAM" id="Phobius"/>
    </source>
</evidence>
<feature type="transmembrane region" description="Helical" evidence="1">
    <location>
        <begin position="183"/>
        <end position="206"/>
    </location>
</feature>
<evidence type="ECO:0000313" key="4">
    <source>
        <dbReference type="Proteomes" id="UP000247807"/>
    </source>
</evidence>
<keyword evidence="1" id="KW-0812">Transmembrane</keyword>
<feature type="transmembrane region" description="Helical" evidence="1">
    <location>
        <begin position="319"/>
        <end position="339"/>
    </location>
</feature>
<comment type="caution">
    <text evidence="3">The sequence shown here is derived from an EMBL/GenBank/DDBJ whole genome shotgun (WGS) entry which is preliminary data.</text>
</comment>
<keyword evidence="1" id="KW-1133">Transmembrane helix</keyword>
<feature type="transmembrane region" description="Helical" evidence="1">
    <location>
        <begin position="226"/>
        <end position="243"/>
    </location>
</feature>
<accession>A0A318R347</accession>
<feature type="transmembrane region" description="Helical" evidence="1">
    <location>
        <begin position="393"/>
        <end position="412"/>
    </location>
</feature>
<dbReference type="InterPro" id="IPR046278">
    <property type="entry name" value="DUF6311"/>
</dbReference>
<reference evidence="3 4" key="1">
    <citation type="journal article" date="2018" name="Appl. Environ. Microbiol.">
        <title>Genome rearrangement shapes Prochlorococcus ecological adaptation.</title>
        <authorList>
            <person name="Yan W."/>
            <person name="Wei S."/>
            <person name="Wang Q."/>
            <person name="Xiao X."/>
            <person name="Zeng Q."/>
            <person name="Jiao N."/>
            <person name="Zhang R."/>
        </authorList>
    </citation>
    <scope>NUCLEOTIDE SEQUENCE [LARGE SCALE GENOMIC DNA]</scope>
    <source>
        <strain evidence="3 4">XMU1408</strain>
    </source>
</reference>